<keyword evidence="3" id="KW-1185">Reference proteome</keyword>
<dbReference type="InterPro" id="IPR008135">
    <property type="entry name" value="Competence-induced_CinA"/>
</dbReference>
<dbReference type="OrthoDB" id="9801454at2"/>
<dbReference type="InterPro" id="IPR036425">
    <property type="entry name" value="MoaB/Mog-like_dom_sf"/>
</dbReference>
<dbReference type="Gene3D" id="3.40.980.10">
    <property type="entry name" value="MoaB/Mog-like domain"/>
    <property type="match status" value="1"/>
</dbReference>
<dbReference type="AlphaFoldDB" id="A0A1Y0D0K7"/>
<dbReference type="Pfam" id="PF00994">
    <property type="entry name" value="MoCF_biosynth"/>
    <property type="match status" value="1"/>
</dbReference>
<dbReference type="CDD" id="cd00885">
    <property type="entry name" value="cinA"/>
    <property type="match status" value="1"/>
</dbReference>
<dbReference type="SMART" id="SM00852">
    <property type="entry name" value="MoCF_biosynth"/>
    <property type="match status" value="1"/>
</dbReference>
<protein>
    <submittedName>
        <fullName evidence="2">Molybdopterin-binding protein</fullName>
    </submittedName>
</protein>
<dbReference type="RefSeq" id="WP_086964701.1">
    <property type="nucleotide sequence ID" value="NZ_CP021376.1"/>
</dbReference>
<reference evidence="3" key="1">
    <citation type="submission" date="2017-05" db="EMBL/GenBank/DDBJ databases">
        <authorList>
            <person name="Sung H."/>
        </authorList>
    </citation>
    <scope>NUCLEOTIDE SEQUENCE [LARGE SCALE GENOMIC DNA]</scope>
    <source>
        <strain evidence="3">AMac2203</strain>
    </source>
</reference>
<dbReference type="InterPro" id="IPR001453">
    <property type="entry name" value="MoaB/Mog_dom"/>
</dbReference>
<proteinExistence type="predicted"/>
<dbReference type="InterPro" id="IPR050101">
    <property type="entry name" value="CinA"/>
</dbReference>
<sequence length="394" mass="43713">MEPVIELVSTGDEVLTGLITDTNAGWLSQFLLEQGWQVRRRFTVGDDKADLVELFKQRSQQADIVIVNGGLGPTSDDISAEAMAEAGEVSLVLNQHWLEVMQQKYANRNREMPNSNSKQALLPQGAELVDNPVGTACGFAVKLNRATFFFTPGVPSELKVMMDKEILPRLRHQLGENGRSQVRRFFLFGLSESGLSDKLDTLDWPTGITLGYRANLPTIELKLIIDTEDCEAIRHAEQQLLAKVGTHLIARDTMDFTTSLGPMLIDKDLMVFEDASGGRLTDTISTITREFEGHYIAGLPDDAQDLAHWLNNSARPLTLAIGAAGPKGIPVALKTAQGCQVQTLQMHFRDPLSQRRLLAFSALDMLRRYLENETVMIDYDILPCSERFTLPASL</sequence>
<organism evidence="2 3">
    <name type="scientific">Oceanisphaera avium</name>
    <dbReference type="NCBI Taxonomy" id="1903694"/>
    <lineage>
        <taxon>Bacteria</taxon>
        <taxon>Pseudomonadati</taxon>
        <taxon>Pseudomonadota</taxon>
        <taxon>Gammaproteobacteria</taxon>
        <taxon>Aeromonadales</taxon>
        <taxon>Aeromonadaceae</taxon>
        <taxon>Oceanisphaera</taxon>
    </lineage>
</organism>
<dbReference type="KEGG" id="ocm:CBP12_11930"/>
<evidence type="ECO:0000313" key="2">
    <source>
        <dbReference type="EMBL" id="ART80774.1"/>
    </source>
</evidence>
<dbReference type="NCBIfam" id="TIGR00200">
    <property type="entry name" value="cinA_nterm"/>
    <property type="match status" value="1"/>
</dbReference>
<accession>A0A1Y0D0K7</accession>
<name>A0A1Y0D0K7_9GAMM</name>
<evidence type="ECO:0000313" key="3">
    <source>
        <dbReference type="Proteomes" id="UP000243793"/>
    </source>
</evidence>
<dbReference type="PANTHER" id="PTHR13939">
    <property type="entry name" value="NICOTINAMIDE-NUCLEOTIDE AMIDOHYDROLASE PNCC"/>
    <property type="match status" value="1"/>
</dbReference>
<gene>
    <name evidence="2" type="ORF">CBP12_11930</name>
</gene>
<dbReference type="EMBL" id="CP021376">
    <property type="protein sequence ID" value="ART80774.1"/>
    <property type="molecule type" value="Genomic_DNA"/>
</dbReference>
<feature type="domain" description="MoaB/Mog" evidence="1">
    <location>
        <begin position="6"/>
        <end position="173"/>
    </location>
</feature>
<dbReference type="PANTHER" id="PTHR13939:SF0">
    <property type="entry name" value="NMN AMIDOHYDROLASE-LIKE PROTEIN YFAY"/>
    <property type="match status" value="1"/>
</dbReference>
<dbReference type="SUPFAM" id="SSF53218">
    <property type="entry name" value="Molybdenum cofactor biosynthesis proteins"/>
    <property type="match status" value="1"/>
</dbReference>
<dbReference type="Proteomes" id="UP000243793">
    <property type="component" value="Chromosome"/>
</dbReference>
<evidence type="ECO:0000259" key="1">
    <source>
        <dbReference type="SMART" id="SM00852"/>
    </source>
</evidence>
<dbReference type="PIRSF" id="PIRSF006728">
    <property type="entry name" value="CinA"/>
    <property type="match status" value="1"/>
</dbReference>
<dbReference type="NCBIfam" id="TIGR00177">
    <property type="entry name" value="molyb_syn"/>
    <property type="match status" value="1"/>
</dbReference>